<reference evidence="5 6" key="1">
    <citation type="submission" date="2015-11" db="EMBL/GenBank/DDBJ databases">
        <title>Genomic analysis of 38 Legionella species identifies large and diverse effector repertoires.</title>
        <authorList>
            <person name="Burstein D."/>
            <person name="Amaro F."/>
            <person name="Zusman T."/>
            <person name="Lifshitz Z."/>
            <person name="Cohen O."/>
            <person name="Gilbert J.A."/>
            <person name="Pupko T."/>
            <person name="Shuman H.A."/>
            <person name="Segal G."/>
        </authorList>
    </citation>
    <scope>NUCLEOTIDE SEQUENCE [LARGE SCALE GENOMIC DNA]</scope>
    <source>
        <strain evidence="5 6">ATCC 51914</strain>
    </source>
</reference>
<dbReference type="Pfam" id="PF00501">
    <property type="entry name" value="AMP-binding"/>
    <property type="match status" value="1"/>
</dbReference>
<dbReference type="PANTHER" id="PTHR43201">
    <property type="entry name" value="ACYL-COA SYNTHETASE"/>
    <property type="match status" value="1"/>
</dbReference>
<feature type="domain" description="AMP-binding enzyme C-terminal" evidence="4">
    <location>
        <begin position="365"/>
        <end position="440"/>
    </location>
</feature>
<protein>
    <submittedName>
        <fullName evidence="5">Acyl CoA ligase</fullName>
    </submittedName>
</protein>
<dbReference type="AlphaFoldDB" id="A0A0W0ZZU9"/>
<dbReference type="STRING" id="66969.Lwal_2662"/>
<evidence type="ECO:0000313" key="5">
    <source>
        <dbReference type="EMBL" id="KTD74621.1"/>
    </source>
</evidence>
<organism evidence="5 6">
    <name type="scientific">Legionella waltersii</name>
    <dbReference type="NCBI Taxonomy" id="66969"/>
    <lineage>
        <taxon>Bacteria</taxon>
        <taxon>Pseudomonadati</taxon>
        <taxon>Pseudomonadota</taxon>
        <taxon>Gammaproteobacteria</taxon>
        <taxon>Legionellales</taxon>
        <taxon>Legionellaceae</taxon>
        <taxon>Legionella</taxon>
    </lineage>
</organism>
<dbReference type="Pfam" id="PF13193">
    <property type="entry name" value="AMP-binding_C"/>
    <property type="match status" value="1"/>
</dbReference>
<evidence type="ECO:0000259" key="3">
    <source>
        <dbReference type="Pfam" id="PF00501"/>
    </source>
</evidence>
<proteinExistence type="inferred from homology"/>
<evidence type="ECO:0000259" key="4">
    <source>
        <dbReference type="Pfam" id="PF13193"/>
    </source>
</evidence>
<gene>
    <name evidence="5" type="ORF">Lwal_2662</name>
</gene>
<dbReference type="Gene3D" id="3.40.50.12780">
    <property type="entry name" value="N-terminal domain of ligase-like"/>
    <property type="match status" value="1"/>
</dbReference>
<dbReference type="Proteomes" id="UP000054729">
    <property type="component" value="Unassembled WGS sequence"/>
</dbReference>
<keyword evidence="6" id="KW-1185">Reference proteome</keyword>
<evidence type="ECO:0000313" key="6">
    <source>
        <dbReference type="Proteomes" id="UP000054729"/>
    </source>
</evidence>
<evidence type="ECO:0000256" key="2">
    <source>
        <dbReference type="ARBA" id="ARBA00022598"/>
    </source>
</evidence>
<evidence type="ECO:0000256" key="1">
    <source>
        <dbReference type="ARBA" id="ARBA00006432"/>
    </source>
</evidence>
<dbReference type="PATRIC" id="fig|66969.6.peg.2878"/>
<keyword evidence="2 5" id="KW-0436">Ligase</keyword>
<dbReference type="EMBL" id="LNZB01000060">
    <property type="protein sequence ID" value="KTD74621.1"/>
    <property type="molecule type" value="Genomic_DNA"/>
</dbReference>
<dbReference type="Gene3D" id="3.30.300.30">
    <property type="match status" value="1"/>
</dbReference>
<dbReference type="SUPFAM" id="SSF56801">
    <property type="entry name" value="Acetyl-CoA synthetase-like"/>
    <property type="match status" value="1"/>
</dbReference>
<dbReference type="GO" id="GO:0031956">
    <property type="term" value="F:medium-chain fatty acid-CoA ligase activity"/>
    <property type="evidence" value="ECO:0007669"/>
    <property type="project" value="TreeGrafter"/>
</dbReference>
<dbReference type="PANTHER" id="PTHR43201:SF5">
    <property type="entry name" value="MEDIUM-CHAIN ACYL-COA LIGASE ACSF2, MITOCHONDRIAL"/>
    <property type="match status" value="1"/>
</dbReference>
<dbReference type="InterPro" id="IPR025110">
    <property type="entry name" value="AMP-bd_C"/>
</dbReference>
<dbReference type="InterPro" id="IPR042099">
    <property type="entry name" value="ANL_N_sf"/>
</dbReference>
<dbReference type="CDD" id="cd04433">
    <property type="entry name" value="AFD_class_I"/>
    <property type="match status" value="1"/>
</dbReference>
<dbReference type="InterPro" id="IPR045851">
    <property type="entry name" value="AMP-bd_C_sf"/>
</dbReference>
<comment type="caution">
    <text evidence="5">The sequence shown here is derived from an EMBL/GenBank/DDBJ whole genome shotgun (WGS) entry which is preliminary data.</text>
</comment>
<dbReference type="InterPro" id="IPR000873">
    <property type="entry name" value="AMP-dep_synth/lig_dom"/>
</dbReference>
<dbReference type="GO" id="GO:0006631">
    <property type="term" value="P:fatty acid metabolic process"/>
    <property type="evidence" value="ECO:0007669"/>
    <property type="project" value="TreeGrafter"/>
</dbReference>
<comment type="similarity">
    <text evidence="1">Belongs to the ATP-dependent AMP-binding enzyme family.</text>
</comment>
<name>A0A0W0ZZU9_9GAMM</name>
<feature type="domain" description="AMP-dependent synthetase/ligase" evidence="3">
    <location>
        <begin position="107"/>
        <end position="316"/>
    </location>
</feature>
<dbReference type="OrthoDB" id="9803968at2"/>
<sequence>MARQFTIAQHCPHRVALQTNEECVHYALLQERVNALTEKIKPLSNSTLVLTANPSIEFVTQCLACLKTGRPVAIFPPSLIEDERDTHLAMLGNAMIIREGGEIWEVKQKVNKSLHPDAALLLLTSGSQGQPKVVQLSLQNILANCDAVIQSLQLNHVKDQVLFLPLSYSFGLLGQLLPGLMSGISTRLISQFMEVKNLLETEKVPEMWSGVPSHWVAISKMGALYKIGAEKIQAIVSAGAPLSVQLRAELLGRFPNAIVYNNYGLTEASPRVLSYSSQDPRFLENYAGYPVGDWEIKLSKQHELLVRGSQVMLGYLGEEINTKVQDGWLSTGDVADILPNGLVAIKGRLDNVVNIGGEKMTTTDIEQAICQIESIKEAVVLPIDDDIYGTRLILYIEKSTLSNFRDSQHLTETVMRQLLPKKPPLTFRFLDSFPRNRNGKLNRNDLIRQELEHAKKSD</sequence>
<accession>A0A0W0ZZU9</accession>
<dbReference type="RefSeq" id="WP_058481296.1">
    <property type="nucleotide sequence ID" value="NZ_CAAAIQ010000032.1"/>
</dbReference>